<dbReference type="Proteomes" id="UP000326979">
    <property type="component" value="Unassembled WGS sequence"/>
</dbReference>
<keyword evidence="2" id="KW-1185">Reference proteome</keyword>
<evidence type="ECO:0000313" key="1">
    <source>
        <dbReference type="EMBL" id="MPY46148.1"/>
    </source>
</evidence>
<evidence type="ECO:0000313" key="2">
    <source>
        <dbReference type="Proteomes" id="UP000326979"/>
    </source>
</evidence>
<reference evidence="1 2" key="1">
    <citation type="submission" date="2019-07" db="EMBL/GenBank/DDBJ databases">
        <title>New species of Amycolatopsis and Streptomyces.</title>
        <authorList>
            <person name="Duangmal K."/>
            <person name="Teo W.F.A."/>
            <person name="Lipun K."/>
        </authorList>
    </citation>
    <scope>NUCLEOTIDE SEQUENCE [LARGE SCALE GENOMIC DNA]</scope>
    <source>
        <strain evidence="1 2">TISTR 2346</strain>
    </source>
</reference>
<proteinExistence type="predicted"/>
<dbReference type="EMBL" id="VJZE01000589">
    <property type="protein sequence ID" value="MPY46148.1"/>
    <property type="molecule type" value="Genomic_DNA"/>
</dbReference>
<comment type="caution">
    <text evidence="1">The sequence shown here is derived from an EMBL/GenBank/DDBJ whole genome shotgun (WGS) entry which is preliminary data.</text>
</comment>
<feature type="non-terminal residue" evidence="1">
    <location>
        <position position="1"/>
    </location>
</feature>
<sequence>LYVTTARTGLEAPPPLSGSLLVIPGAGKGLEQRAFAG</sequence>
<organism evidence="1 2">
    <name type="scientific">Streptomyces phyllanthi</name>
    <dbReference type="NCBI Taxonomy" id="1803180"/>
    <lineage>
        <taxon>Bacteria</taxon>
        <taxon>Bacillati</taxon>
        <taxon>Actinomycetota</taxon>
        <taxon>Actinomycetes</taxon>
        <taxon>Kitasatosporales</taxon>
        <taxon>Streptomycetaceae</taxon>
        <taxon>Streptomyces</taxon>
    </lineage>
</organism>
<dbReference type="AlphaFoldDB" id="A0A5N8WI01"/>
<protein>
    <submittedName>
        <fullName evidence="1">SMP-30/gluconolactonase/LRE family protein</fullName>
    </submittedName>
</protein>
<gene>
    <name evidence="1" type="ORF">FNH04_41475</name>
</gene>
<name>A0A5N8WI01_9ACTN</name>
<accession>A0A5N8WI01</accession>